<name>A0ABT9PBD3_9ACTN</name>
<reference evidence="2 3" key="1">
    <citation type="submission" date="2023-07" db="EMBL/GenBank/DDBJ databases">
        <title>Sequencing the genomes of 1000 actinobacteria strains.</title>
        <authorList>
            <person name="Klenk H.-P."/>
        </authorList>
    </citation>
    <scope>NUCLEOTIDE SEQUENCE [LARGE SCALE GENOMIC DNA]</scope>
    <source>
        <strain evidence="2 3">DSM 44388</strain>
    </source>
</reference>
<accession>A0ABT9PBD3</accession>
<keyword evidence="1" id="KW-1133">Transmembrane helix</keyword>
<feature type="transmembrane region" description="Helical" evidence="1">
    <location>
        <begin position="73"/>
        <end position="96"/>
    </location>
</feature>
<dbReference type="InterPro" id="IPR019099">
    <property type="entry name" value="Uncharacterised_PGPGW_TM"/>
</dbReference>
<keyword evidence="1" id="KW-0472">Membrane</keyword>
<dbReference type="Pfam" id="PF09656">
    <property type="entry name" value="PGPGW"/>
    <property type="match status" value="1"/>
</dbReference>
<keyword evidence="1" id="KW-0812">Transmembrane</keyword>
<organism evidence="2 3">
    <name type="scientific">Kineosporia succinea</name>
    <dbReference type="NCBI Taxonomy" id="84632"/>
    <lineage>
        <taxon>Bacteria</taxon>
        <taxon>Bacillati</taxon>
        <taxon>Actinomycetota</taxon>
        <taxon>Actinomycetes</taxon>
        <taxon>Kineosporiales</taxon>
        <taxon>Kineosporiaceae</taxon>
        <taxon>Kineosporia</taxon>
    </lineage>
</organism>
<dbReference type="EMBL" id="JAUSQZ010000001">
    <property type="protein sequence ID" value="MDP9829485.1"/>
    <property type="molecule type" value="Genomic_DNA"/>
</dbReference>
<protein>
    <submittedName>
        <fullName evidence="2">Uncharacterized protein (TIGR02611 family)</fullName>
    </submittedName>
</protein>
<dbReference type="Proteomes" id="UP001235712">
    <property type="component" value="Unassembled WGS sequence"/>
</dbReference>
<gene>
    <name evidence="2" type="ORF">J2S57_005234</name>
</gene>
<evidence type="ECO:0000256" key="1">
    <source>
        <dbReference type="SAM" id="Phobius"/>
    </source>
</evidence>
<sequence>MKMPGGAIKSLALQLVGWVLVLVGIAALVLPGPGLLALFAGLAVLATQYEWAERRLEPVRKAALRTAADGVSSPLRIGASVLGIAALIAIGVVWGLRPPVPGWWPLAERWWLPGGWGAGASLIFSGLIAAATVVYSYLNFREIQDDEARENAADLSG</sequence>
<evidence type="ECO:0000313" key="3">
    <source>
        <dbReference type="Proteomes" id="UP001235712"/>
    </source>
</evidence>
<evidence type="ECO:0000313" key="2">
    <source>
        <dbReference type="EMBL" id="MDP9829485.1"/>
    </source>
</evidence>
<proteinExistence type="predicted"/>
<keyword evidence="3" id="KW-1185">Reference proteome</keyword>
<feature type="transmembrane region" description="Helical" evidence="1">
    <location>
        <begin position="12"/>
        <end position="29"/>
    </location>
</feature>
<feature type="transmembrane region" description="Helical" evidence="1">
    <location>
        <begin position="116"/>
        <end position="138"/>
    </location>
</feature>
<comment type="caution">
    <text evidence="2">The sequence shown here is derived from an EMBL/GenBank/DDBJ whole genome shotgun (WGS) entry which is preliminary data.</text>
</comment>